<dbReference type="AlphaFoldDB" id="A0A7C3E876"/>
<dbReference type="EMBL" id="DSVL01000373">
    <property type="protein sequence ID" value="HFH30251.1"/>
    <property type="molecule type" value="Genomic_DNA"/>
</dbReference>
<dbReference type="Pfam" id="PF01850">
    <property type="entry name" value="PIN"/>
    <property type="match status" value="1"/>
</dbReference>
<dbReference type="CDD" id="cd09872">
    <property type="entry name" value="PIN_Sll0205-like"/>
    <property type="match status" value="1"/>
</dbReference>
<dbReference type="InterPro" id="IPR029060">
    <property type="entry name" value="PIN-like_dom_sf"/>
</dbReference>
<evidence type="ECO:0000313" key="2">
    <source>
        <dbReference type="EMBL" id="HFH30251.1"/>
    </source>
</evidence>
<dbReference type="PANTHER" id="PTHR36173">
    <property type="entry name" value="RIBONUCLEASE VAPC16-RELATED"/>
    <property type="match status" value="1"/>
</dbReference>
<sequence>MNILIDTHYLIWSYLDIDKIKPSIYKELLNEENTVYYSQASLWEISIKYNLGKIILNGISPEELYAEIENGFFKCKKLENMELVSFYKLPIEHRDPFDRLMIWQCIQSDLFFASADREILKYQKYGLKIVS</sequence>
<dbReference type="InterPro" id="IPR041705">
    <property type="entry name" value="PIN_Sll0205"/>
</dbReference>
<organism evidence="2">
    <name type="scientific">Gracilinema caldarium</name>
    <dbReference type="NCBI Taxonomy" id="215591"/>
    <lineage>
        <taxon>Bacteria</taxon>
        <taxon>Pseudomonadati</taxon>
        <taxon>Spirochaetota</taxon>
        <taxon>Spirochaetia</taxon>
        <taxon>Spirochaetales</taxon>
        <taxon>Breznakiellaceae</taxon>
        <taxon>Gracilinema</taxon>
    </lineage>
</organism>
<feature type="domain" description="PIN" evidence="1">
    <location>
        <begin position="3"/>
        <end position="122"/>
    </location>
</feature>
<dbReference type="InterPro" id="IPR052919">
    <property type="entry name" value="TA_system_RNase"/>
</dbReference>
<protein>
    <submittedName>
        <fullName evidence="2">PIN domain-containing protein</fullName>
    </submittedName>
</protein>
<accession>A0A7C3E876</accession>
<reference evidence="2" key="1">
    <citation type="journal article" date="2020" name="mSystems">
        <title>Genome- and Community-Level Interaction Insights into Carbon Utilization and Element Cycling Functions of Hydrothermarchaeota in Hydrothermal Sediment.</title>
        <authorList>
            <person name="Zhou Z."/>
            <person name="Liu Y."/>
            <person name="Xu W."/>
            <person name="Pan J."/>
            <person name="Luo Z.H."/>
            <person name="Li M."/>
        </authorList>
    </citation>
    <scope>NUCLEOTIDE SEQUENCE [LARGE SCALE GENOMIC DNA]</scope>
    <source>
        <strain evidence="2">SpSt-503</strain>
    </source>
</reference>
<evidence type="ECO:0000259" key="1">
    <source>
        <dbReference type="Pfam" id="PF01850"/>
    </source>
</evidence>
<dbReference type="PANTHER" id="PTHR36173:SF2">
    <property type="entry name" value="RIBONUCLEASE VAPC16"/>
    <property type="match status" value="1"/>
</dbReference>
<dbReference type="InterPro" id="IPR002716">
    <property type="entry name" value="PIN_dom"/>
</dbReference>
<dbReference type="SUPFAM" id="SSF88723">
    <property type="entry name" value="PIN domain-like"/>
    <property type="match status" value="1"/>
</dbReference>
<name>A0A7C3E876_9SPIR</name>
<comment type="caution">
    <text evidence="2">The sequence shown here is derived from an EMBL/GenBank/DDBJ whole genome shotgun (WGS) entry which is preliminary data.</text>
</comment>
<gene>
    <name evidence="2" type="ORF">ENS59_12225</name>
</gene>
<proteinExistence type="predicted"/>